<name>A0A2P1PSQ6_9GAMM</name>
<dbReference type="PROSITE" id="PS51257">
    <property type="entry name" value="PROKAR_LIPOPROTEIN"/>
    <property type="match status" value="1"/>
</dbReference>
<dbReference type="RefSeq" id="WP_106891796.1">
    <property type="nucleotide sequence ID" value="NZ_CP027860.1"/>
</dbReference>
<reference evidence="1 2" key="2">
    <citation type="submission" date="2018-03" db="EMBL/GenBank/DDBJ databases">
        <authorList>
            <person name="Keele B.F."/>
        </authorList>
    </citation>
    <scope>NUCLEOTIDE SEQUENCE [LARGE SCALE GENOMIC DNA]</scope>
    <source>
        <strain evidence="1 2">D13</strain>
    </source>
</reference>
<protein>
    <recommendedName>
        <fullName evidence="3">Lipoprotein</fullName>
    </recommendedName>
</protein>
<evidence type="ECO:0008006" key="3">
    <source>
        <dbReference type="Google" id="ProtNLM"/>
    </source>
</evidence>
<dbReference type="Proteomes" id="UP000241074">
    <property type="component" value="Chromosome"/>
</dbReference>
<dbReference type="AlphaFoldDB" id="A0A2P1PSQ6"/>
<organism evidence="1 2">
    <name type="scientific">Ahniella affigens</name>
    <dbReference type="NCBI Taxonomy" id="2021234"/>
    <lineage>
        <taxon>Bacteria</taxon>
        <taxon>Pseudomonadati</taxon>
        <taxon>Pseudomonadota</taxon>
        <taxon>Gammaproteobacteria</taxon>
        <taxon>Lysobacterales</taxon>
        <taxon>Rhodanobacteraceae</taxon>
        <taxon>Ahniella</taxon>
    </lineage>
</organism>
<evidence type="ECO:0000313" key="2">
    <source>
        <dbReference type="Proteomes" id="UP000241074"/>
    </source>
</evidence>
<dbReference type="EMBL" id="CP027860">
    <property type="protein sequence ID" value="AVP97876.1"/>
    <property type="molecule type" value="Genomic_DNA"/>
</dbReference>
<sequence length="130" mass="13730">MQHDKAKPFQTPAIARRCACTLVFAFAVVTGCAAKEPDMLTVGGESKHAAGTLLEAQAGDIACYLSLKADDGTEFQESAAFEICEDASLVGKRLKLSYSVENVLAAECEGDVDCGKSDQIVLVSAVRVIE</sequence>
<accession>A0A2P1PSQ6</accession>
<reference evidence="1 2" key="1">
    <citation type="submission" date="2018-03" db="EMBL/GenBank/DDBJ databases">
        <title>Ahniella affigens gen. nov., sp. nov., a gammaproteobacterium isolated from sandy soil near a stream.</title>
        <authorList>
            <person name="Ko Y."/>
            <person name="Kim J.-H."/>
        </authorList>
    </citation>
    <scope>NUCLEOTIDE SEQUENCE [LARGE SCALE GENOMIC DNA]</scope>
    <source>
        <strain evidence="1 2">D13</strain>
    </source>
</reference>
<dbReference type="KEGG" id="xba:C7S18_12010"/>
<keyword evidence="2" id="KW-1185">Reference proteome</keyword>
<evidence type="ECO:0000313" key="1">
    <source>
        <dbReference type="EMBL" id="AVP97876.1"/>
    </source>
</evidence>
<gene>
    <name evidence="1" type="ORF">C7S18_12010</name>
</gene>
<dbReference type="OrthoDB" id="6456792at2"/>
<proteinExistence type="predicted"/>